<dbReference type="EMBL" id="MUJZ01042094">
    <property type="protein sequence ID" value="OTF75421.1"/>
    <property type="molecule type" value="Genomic_DNA"/>
</dbReference>
<dbReference type="PANTHER" id="PTHR12247:SF131">
    <property type="entry name" value="LD05287P"/>
    <property type="match status" value="1"/>
</dbReference>
<dbReference type="AlphaFoldDB" id="A0A1Y3B3M8"/>
<protein>
    <submittedName>
        <fullName evidence="2">Sex comb on midleg-like protein</fullName>
    </submittedName>
</protein>
<dbReference type="Pfam" id="PF00536">
    <property type="entry name" value="SAM_1"/>
    <property type="match status" value="1"/>
</dbReference>
<dbReference type="GO" id="GO:0042393">
    <property type="term" value="F:histone binding"/>
    <property type="evidence" value="ECO:0007669"/>
    <property type="project" value="TreeGrafter"/>
</dbReference>
<dbReference type="SUPFAM" id="SSF47769">
    <property type="entry name" value="SAM/Pointed domain"/>
    <property type="match status" value="1"/>
</dbReference>
<proteinExistence type="predicted"/>
<dbReference type="InterPro" id="IPR013761">
    <property type="entry name" value="SAM/pointed_sf"/>
</dbReference>
<dbReference type="OrthoDB" id="5912862at2759"/>
<organism evidence="2 3">
    <name type="scientific">Euroglyphus maynei</name>
    <name type="common">Mayne's house dust mite</name>
    <dbReference type="NCBI Taxonomy" id="6958"/>
    <lineage>
        <taxon>Eukaryota</taxon>
        <taxon>Metazoa</taxon>
        <taxon>Ecdysozoa</taxon>
        <taxon>Arthropoda</taxon>
        <taxon>Chelicerata</taxon>
        <taxon>Arachnida</taxon>
        <taxon>Acari</taxon>
        <taxon>Acariformes</taxon>
        <taxon>Sarcoptiformes</taxon>
        <taxon>Astigmata</taxon>
        <taxon>Psoroptidia</taxon>
        <taxon>Analgoidea</taxon>
        <taxon>Pyroglyphidae</taxon>
        <taxon>Pyroglyphinae</taxon>
        <taxon>Euroglyphus</taxon>
    </lineage>
</organism>
<name>A0A1Y3B3M8_EURMA</name>
<comment type="caution">
    <text evidence="2">The sequence shown here is derived from an EMBL/GenBank/DDBJ whole genome shotgun (WGS) entry which is preliminary data.</text>
</comment>
<dbReference type="GO" id="GO:0045892">
    <property type="term" value="P:negative regulation of DNA-templated transcription"/>
    <property type="evidence" value="ECO:0007669"/>
    <property type="project" value="TreeGrafter"/>
</dbReference>
<dbReference type="GO" id="GO:0003682">
    <property type="term" value="F:chromatin binding"/>
    <property type="evidence" value="ECO:0007669"/>
    <property type="project" value="TreeGrafter"/>
</dbReference>
<keyword evidence="3" id="KW-1185">Reference proteome</keyword>
<dbReference type="Gene3D" id="1.10.150.50">
    <property type="entry name" value="Transcription Factor, Ets-1"/>
    <property type="match status" value="1"/>
</dbReference>
<dbReference type="PANTHER" id="PTHR12247">
    <property type="entry name" value="POLYCOMB GROUP PROTEIN"/>
    <property type="match status" value="1"/>
</dbReference>
<feature type="domain" description="SAM" evidence="1">
    <location>
        <begin position="6"/>
        <end position="51"/>
    </location>
</feature>
<evidence type="ECO:0000313" key="2">
    <source>
        <dbReference type="EMBL" id="OTF75421.1"/>
    </source>
</evidence>
<evidence type="ECO:0000259" key="1">
    <source>
        <dbReference type="Pfam" id="PF00536"/>
    </source>
</evidence>
<gene>
    <name evidence="2" type="ORF">BLA29_008225</name>
</gene>
<sequence>MNIDKFHKFEQNFRSHEIDGNAFLLLTNDLMMKFLGVKLGYSLKIFDLIEKINSGGNSLDMASTS</sequence>
<evidence type="ECO:0000313" key="3">
    <source>
        <dbReference type="Proteomes" id="UP000194236"/>
    </source>
</evidence>
<reference evidence="2 3" key="1">
    <citation type="submission" date="2017-03" db="EMBL/GenBank/DDBJ databases">
        <title>Genome Survey of Euroglyphus maynei.</title>
        <authorList>
            <person name="Arlian L.G."/>
            <person name="Morgan M.S."/>
            <person name="Rider S.D."/>
        </authorList>
    </citation>
    <scope>NUCLEOTIDE SEQUENCE [LARGE SCALE GENOMIC DNA]</scope>
    <source>
        <strain evidence="2">Arlian Lab</strain>
        <tissue evidence="2">Whole body</tissue>
    </source>
</reference>
<dbReference type="Proteomes" id="UP000194236">
    <property type="component" value="Unassembled WGS sequence"/>
</dbReference>
<dbReference type="InterPro" id="IPR050548">
    <property type="entry name" value="PcG_chromatin_remod_factors"/>
</dbReference>
<accession>A0A1Y3B3M8</accession>
<dbReference type="InterPro" id="IPR001660">
    <property type="entry name" value="SAM"/>
</dbReference>
<dbReference type="GO" id="GO:0005634">
    <property type="term" value="C:nucleus"/>
    <property type="evidence" value="ECO:0007669"/>
    <property type="project" value="TreeGrafter"/>
</dbReference>